<reference evidence="2" key="1">
    <citation type="submission" date="2023-10" db="EMBL/GenBank/DDBJ databases">
        <title>Genome assembly of Pristionchus species.</title>
        <authorList>
            <person name="Yoshida K."/>
            <person name="Sommer R.J."/>
        </authorList>
    </citation>
    <scope>NUCLEOTIDE SEQUENCE</scope>
    <source>
        <strain evidence="2">RS0144</strain>
    </source>
</reference>
<dbReference type="PANTHER" id="PTHR22714:SF7">
    <property type="entry name" value="SOLUTE-BINDING PROTEIN FAMILY 3_N-TERMINAL DOMAIN-CONTAINING PROTEIN"/>
    <property type="match status" value="1"/>
</dbReference>
<keyword evidence="3" id="KW-1185">Reference proteome</keyword>
<dbReference type="AlphaFoldDB" id="A0AAV5UNZ8"/>
<dbReference type="EMBL" id="BTSX01000006">
    <property type="protein sequence ID" value="GMT07710.1"/>
    <property type="molecule type" value="Genomic_DNA"/>
</dbReference>
<keyword evidence="1" id="KW-0472">Membrane</keyword>
<keyword evidence="1" id="KW-0812">Transmembrane</keyword>
<dbReference type="PANTHER" id="PTHR22714">
    <property type="entry name" value="PROTEIN CBG02446-RELATED"/>
    <property type="match status" value="1"/>
</dbReference>
<organism evidence="2 3">
    <name type="scientific">Pristionchus entomophagus</name>
    <dbReference type="NCBI Taxonomy" id="358040"/>
    <lineage>
        <taxon>Eukaryota</taxon>
        <taxon>Metazoa</taxon>
        <taxon>Ecdysozoa</taxon>
        <taxon>Nematoda</taxon>
        <taxon>Chromadorea</taxon>
        <taxon>Rhabditida</taxon>
        <taxon>Rhabditina</taxon>
        <taxon>Diplogasteromorpha</taxon>
        <taxon>Diplogasteroidea</taxon>
        <taxon>Neodiplogasteridae</taxon>
        <taxon>Pristionchus</taxon>
    </lineage>
</organism>
<dbReference type="InterPro" id="IPR040128">
    <property type="entry name" value="T25E4.2-like"/>
</dbReference>
<dbReference type="Proteomes" id="UP001432027">
    <property type="component" value="Unassembled WGS sequence"/>
</dbReference>
<feature type="transmembrane region" description="Helical" evidence="1">
    <location>
        <begin position="376"/>
        <end position="397"/>
    </location>
</feature>
<feature type="transmembrane region" description="Helical" evidence="1">
    <location>
        <begin position="116"/>
        <end position="142"/>
    </location>
</feature>
<name>A0AAV5UNZ8_9BILA</name>
<gene>
    <name evidence="2" type="ORF">PENTCL1PPCAC_29884</name>
</gene>
<evidence type="ECO:0008006" key="4">
    <source>
        <dbReference type="Google" id="ProtNLM"/>
    </source>
</evidence>
<proteinExistence type="predicted"/>
<feature type="non-terminal residue" evidence="2">
    <location>
        <position position="413"/>
    </location>
</feature>
<dbReference type="SUPFAM" id="SSF53850">
    <property type="entry name" value="Periplasmic binding protein-like II"/>
    <property type="match status" value="1"/>
</dbReference>
<evidence type="ECO:0000313" key="3">
    <source>
        <dbReference type="Proteomes" id="UP001432027"/>
    </source>
</evidence>
<keyword evidence="1" id="KW-1133">Transmembrane helix</keyword>
<protein>
    <recommendedName>
        <fullName evidence="4">Solute-binding protein family 3/N-terminal domain-containing protein</fullName>
    </recommendedName>
</protein>
<comment type="caution">
    <text evidence="2">The sequence shown here is derived from an EMBL/GenBank/DDBJ whole genome shotgun (WGS) entry which is preliminary data.</text>
</comment>
<sequence>MALSLAQSDVFFFPYLYQNSVTGKLRGIYYDMFTAWLPYANSTRIELVSVPDHDEVPNANGVYGGVVGSVVNGSAAATIDDFGYTPDKVKMLRYTVPQINFGQFAFYQKEQVVNDWTLASFVVFPVKIIAIILAMIILVRAVEFARHLVQLKLEIPHKDEHKLTSSLALLGSFMLYLMYSSAFAGNASTTVMMPPDTVSAMVKQLKSGEATMVLSDGFFSPEAIMELFGRPQSEIGNFRIVPDLQKLTEMLSASTPQNKVYTYSMLYNIFSSNSTRSAIKCQLQTVDSKDSDFINNNMQSFAGITLEVPYPVTFYFNKKRFTNGQVKYYNKIVEKLYDLEKMDGLWWRRYTGKAKQTFSVRPVNPAAAYAPLPISAYNSIFIIAGVLLTVSMIVLIVESTHWKFVNPATYGRL</sequence>
<evidence type="ECO:0000256" key="1">
    <source>
        <dbReference type="SAM" id="Phobius"/>
    </source>
</evidence>
<accession>A0AAV5UNZ8</accession>
<feature type="transmembrane region" description="Helical" evidence="1">
    <location>
        <begin position="163"/>
        <end position="184"/>
    </location>
</feature>
<evidence type="ECO:0000313" key="2">
    <source>
        <dbReference type="EMBL" id="GMT07710.1"/>
    </source>
</evidence>